<evidence type="ECO:0000313" key="9">
    <source>
        <dbReference type="EMBL" id="RRJ87995.1"/>
    </source>
</evidence>
<feature type="binding site" evidence="5">
    <location>
        <position position="146"/>
    </location>
    <ligand>
        <name>NAD(+)</name>
        <dbReference type="ChEBI" id="CHEBI:57540"/>
    </ligand>
</feature>
<dbReference type="SMART" id="SM00839">
    <property type="entry name" value="ELFV_dehydrog"/>
    <property type="match status" value="1"/>
</dbReference>
<gene>
    <name evidence="9" type="ORF">EG850_03535</name>
</gene>
<evidence type="ECO:0000259" key="8">
    <source>
        <dbReference type="SMART" id="SM00839"/>
    </source>
</evidence>
<reference evidence="9 10" key="1">
    <citation type="submission" date="2018-11" db="EMBL/GenBank/DDBJ databases">
        <title>YIM 102482-1 draft genome.</title>
        <authorList>
            <person name="Li G."/>
            <person name="Jiang Y."/>
        </authorList>
    </citation>
    <scope>NUCLEOTIDE SEQUENCE [LARGE SCALE GENOMIC DNA]</scope>
    <source>
        <strain evidence="9 10">YIM 102482-1</strain>
    </source>
</reference>
<dbReference type="PANTHER" id="PTHR11606:SF13">
    <property type="entry name" value="GLUTAMATE DEHYDROGENASE 1, MITOCHONDRIAL"/>
    <property type="match status" value="1"/>
</dbReference>
<dbReference type="InterPro" id="IPR006096">
    <property type="entry name" value="Glu/Leu/Phe/Val/Trp_DH_C"/>
</dbReference>
<evidence type="ECO:0000256" key="1">
    <source>
        <dbReference type="ARBA" id="ARBA00006382"/>
    </source>
</evidence>
<dbReference type="PIRSF" id="PIRSF000185">
    <property type="entry name" value="Glu_DH"/>
    <property type="match status" value="1"/>
</dbReference>
<proteinExistence type="inferred from homology"/>
<evidence type="ECO:0000256" key="7">
    <source>
        <dbReference type="RuleBase" id="RU004417"/>
    </source>
</evidence>
<dbReference type="Proteomes" id="UP000274391">
    <property type="component" value="Unassembled WGS sequence"/>
</dbReference>
<dbReference type="InterPro" id="IPR006095">
    <property type="entry name" value="Glu/Leu/Phe/Val/Trp_DH"/>
</dbReference>
<dbReference type="PROSITE" id="PS00074">
    <property type="entry name" value="GLFV_DEHYDROGENASE"/>
    <property type="match status" value="1"/>
</dbReference>
<dbReference type="InterPro" id="IPR033524">
    <property type="entry name" value="Glu/Leu/Phe/Val_DH_AS"/>
</dbReference>
<accession>A0A3P3VYX6</accession>
<keyword evidence="5" id="KW-0520">NAD</keyword>
<dbReference type="InterPro" id="IPR006097">
    <property type="entry name" value="Glu/Leu/Phe/Val/Trp_DH_dimer"/>
</dbReference>
<evidence type="ECO:0000256" key="4">
    <source>
        <dbReference type="PIRSR" id="PIRSR000185-1"/>
    </source>
</evidence>
<sequence>MADEWGPEKIVVVSDSRTGMRGVLVIDNSARGIGKGGTRMSPTLTIEEVCRLARTMTWKWAAVDLFHGGAKAGILGDPTSPDKERILRAFARALRNEVPREYLFGLDMGLNERDAAILADELGDLGTSTGLPRALGGVPYDQLGVTGFGVAEAADAALQRSGESLAGKRVAIQGFGAVGVAAAQRLAALGAQIVAVATATGTVHDRDGLDLERLLDLRAEHGDACVSAYASGDHSRDVLDVDADVLIPAAMQDTITDAVAANTTARLIVEGANLPTSPSSRRILQERGVQVVPDFIANAGGIVAAAHSTDARNSPFVVDTAAVFEMISEKLRANTVAVLDMSQRDGTLPHEAALTMAMERVREAMELRGRLPRP</sequence>
<comment type="caution">
    <text evidence="9">The sequence shown here is derived from an EMBL/GenBank/DDBJ whole genome shotgun (WGS) entry which is preliminary data.</text>
</comment>
<keyword evidence="2 3" id="KW-0560">Oxidoreductase</keyword>
<dbReference type="GO" id="GO:0004352">
    <property type="term" value="F:glutamate dehydrogenase (NAD+) activity"/>
    <property type="evidence" value="ECO:0007669"/>
    <property type="project" value="TreeGrafter"/>
</dbReference>
<dbReference type="GO" id="GO:0000166">
    <property type="term" value="F:nucleotide binding"/>
    <property type="evidence" value="ECO:0007669"/>
    <property type="project" value="UniProtKB-KW"/>
</dbReference>
<dbReference type="PANTHER" id="PTHR11606">
    <property type="entry name" value="GLUTAMATE DEHYDROGENASE"/>
    <property type="match status" value="1"/>
</dbReference>
<dbReference type="Gene3D" id="3.40.50.10860">
    <property type="entry name" value="Leucine Dehydrogenase, chain A, domain 1"/>
    <property type="match status" value="1"/>
</dbReference>
<dbReference type="OrthoDB" id="9803297at2"/>
<dbReference type="PRINTS" id="PR00082">
    <property type="entry name" value="GLFDHDRGNASE"/>
</dbReference>
<keyword evidence="5" id="KW-0547">Nucleotide-binding</keyword>
<feature type="site" description="Important for catalysis" evidence="6">
    <location>
        <position position="107"/>
    </location>
</feature>
<feature type="binding site" evidence="5">
    <location>
        <position position="35"/>
    </location>
    <ligand>
        <name>substrate</name>
    </ligand>
</feature>
<evidence type="ECO:0000256" key="2">
    <source>
        <dbReference type="ARBA" id="ARBA00023002"/>
    </source>
</evidence>
<organism evidence="9 10">
    <name type="scientific">Gulosibacter macacae</name>
    <dbReference type="NCBI Taxonomy" id="2488791"/>
    <lineage>
        <taxon>Bacteria</taxon>
        <taxon>Bacillati</taxon>
        <taxon>Actinomycetota</taxon>
        <taxon>Actinomycetes</taxon>
        <taxon>Micrococcales</taxon>
        <taxon>Microbacteriaceae</taxon>
        <taxon>Gulosibacter</taxon>
    </lineage>
</organism>
<feature type="domain" description="Glutamate/phenylalanine/leucine/valine/L-tryptophan dehydrogenase C-terminal" evidence="8">
    <location>
        <begin position="137"/>
        <end position="369"/>
    </location>
</feature>
<dbReference type="Pfam" id="PF00208">
    <property type="entry name" value="ELFV_dehydrog"/>
    <property type="match status" value="1"/>
</dbReference>
<dbReference type="AlphaFoldDB" id="A0A3P3VYX6"/>
<dbReference type="SUPFAM" id="SSF51735">
    <property type="entry name" value="NAD(P)-binding Rossmann-fold domains"/>
    <property type="match status" value="1"/>
</dbReference>
<name>A0A3P3VYX6_9MICO</name>
<feature type="active site" description="Proton donor" evidence="4">
    <location>
        <position position="71"/>
    </location>
</feature>
<evidence type="ECO:0000256" key="5">
    <source>
        <dbReference type="PIRSR" id="PIRSR000185-2"/>
    </source>
</evidence>
<dbReference type="GO" id="GO:0006538">
    <property type="term" value="P:L-glutamate catabolic process"/>
    <property type="evidence" value="ECO:0007669"/>
    <property type="project" value="TreeGrafter"/>
</dbReference>
<evidence type="ECO:0000313" key="10">
    <source>
        <dbReference type="Proteomes" id="UP000274391"/>
    </source>
</evidence>
<feature type="binding site" evidence="5">
    <location>
        <position position="59"/>
    </location>
    <ligand>
        <name>substrate</name>
    </ligand>
</feature>
<comment type="similarity">
    <text evidence="1 3 7">Belongs to the Glu/Leu/Phe/Val dehydrogenases family.</text>
</comment>
<dbReference type="Gene3D" id="3.40.50.720">
    <property type="entry name" value="NAD(P)-binding Rossmann-like Domain"/>
    <property type="match status" value="1"/>
</dbReference>
<protein>
    <recommendedName>
        <fullName evidence="3">Glutamate dehydrogenase</fullName>
    </recommendedName>
</protein>
<keyword evidence="10" id="KW-1185">Reference proteome</keyword>
<dbReference type="SUPFAM" id="SSF53223">
    <property type="entry name" value="Aminoacid dehydrogenase-like, N-terminal domain"/>
    <property type="match status" value="1"/>
</dbReference>
<evidence type="ECO:0000256" key="6">
    <source>
        <dbReference type="PIRSR" id="PIRSR000185-3"/>
    </source>
</evidence>
<dbReference type="InterPro" id="IPR036291">
    <property type="entry name" value="NAD(P)-bd_dom_sf"/>
</dbReference>
<dbReference type="Pfam" id="PF02812">
    <property type="entry name" value="ELFV_dehydrog_N"/>
    <property type="match status" value="1"/>
</dbReference>
<evidence type="ECO:0000256" key="3">
    <source>
        <dbReference type="PIRNR" id="PIRNR000185"/>
    </source>
</evidence>
<dbReference type="InterPro" id="IPR046346">
    <property type="entry name" value="Aminoacid_DH-like_N_sf"/>
</dbReference>
<dbReference type="InterPro" id="IPR014362">
    <property type="entry name" value="Glu_DH"/>
</dbReference>
<dbReference type="EMBL" id="RQVS01000003">
    <property type="protein sequence ID" value="RRJ87995.1"/>
    <property type="molecule type" value="Genomic_DNA"/>
</dbReference>